<keyword evidence="8" id="KW-1133">Transmembrane helix</keyword>
<keyword evidence="5" id="KW-0560">Oxidoreductase</keyword>
<keyword evidence="6 7" id="KW-0408">Iron</keyword>
<keyword evidence="8" id="KW-0812">Transmembrane</keyword>
<dbReference type="PRINTS" id="PR00385">
    <property type="entry name" value="P450"/>
</dbReference>
<keyword evidence="8" id="KW-0472">Membrane</keyword>
<dbReference type="AlphaFoldDB" id="A0ABD1IB26"/>
<proteinExistence type="inferred from homology"/>
<dbReference type="PANTHER" id="PTHR24296">
    <property type="entry name" value="CYTOCHROME P450"/>
    <property type="match status" value="1"/>
</dbReference>
<comment type="similarity">
    <text evidence="3">Belongs to the cytochrome P450 family.</text>
</comment>
<dbReference type="SUPFAM" id="SSF48264">
    <property type="entry name" value="Cytochrome P450"/>
    <property type="match status" value="1"/>
</dbReference>
<accession>A0ABD1IB26</accession>
<dbReference type="InterPro" id="IPR002401">
    <property type="entry name" value="Cyt_P450_E_grp-I"/>
</dbReference>
<keyword evidence="7" id="KW-0349">Heme</keyword>
<feature type="transmembrane region" description="Helical" evidence="8">
    <location>
        <begin position="29"/>
        <end position="47"/>
    </location>
</feature>
<evidence type="ECO:0000256" key="1">
    <source>
        <dbReference type="ARBA" id="ARBA00001971"/>
    </source>
</evidence>
<evidence type="ECO:0000256" key="3">
    <source>
        <dbReference type="ARBA" id="ARBA00010617"/>
    </source>
</evidence>
<comment type="caution">
    <text evidence="9">The sequence shown here is derived from an EMBL/GenBank/DDBJ whole genome shotgun (WGS) entry which is preliminary data.</text>
</comment>
<dbReference type="Proteomes" id="UP001567538">
    <property type="component" value="Unassembled WGS sequence"/>
</dbReference>
<gene>
    <name evidence="9" type="ORF">AAHA92_07791</name>
</gene>
<organism evidence="9 10">
    <name type="scientific">Salvia divinorum</name>
    <name type="common">Maria pastora</name>
    <name type="synonym">Diviner's sage</name>
    <dbReference type="NCBI Taxonomy" id="28513"/>
    <lineage>
        <taxon>Eukaryota</taxon>
        <taxon>Viridiplantae</taxon>
        <taxon>Streptophyta</taxon>
        <taxon>Embryophyta</taxon>
        <taxon>Tracheophyta</taxon>
        <taxon>Spermatophyta</taxon>
        <taxon>Magnoliopsida</taxon>
        <taxon>eudicotyledons</taxon>
        <taxon>Gunneridae</taxon>
        <taxon>Pentapetalae</taxon>
        <taxon>asterids</taxon>
        <taxon>lamiids</taxon>
        <taxon>Lamiales</taxon>
        <taxon>Lamiaceae</taxon>
        <taxon>Nepetoideae</taxon>
        <taxon>Mentheae</taxon>
        <taxon>Salviinae</taxon>
        <taxon>Salvia</taxon>
        <taxon>Salvia subgen. Calosphace</taxon>
    </lineage>
</organism>
<name>A0ABD1IB26_SALDI</name>
<feature type="binding site" description="axial binding residue" evidence="7">
    <location>
        <position position="417"/>
    </location>
    <ligand>
        <name>heme</name>
        <dbReference type="ChEBI" id="CHEBI:30413"/>
    </ligand>
    <ligandPart>
        <name>Fe</name>
        <dbReference type="ChEBI" id="CHEBI:18248"/>
    </ligandPart>
</feature>
<dbReference type="EMBL" id="JBEAFC010000003">
    <property type="protein sequence ID" value="KAL1565595.1"/>
    <property type="molecule type" value="Genomic_DNA"/>
</dbReference>
<dbReference type="GO" id="GO:0016712">
    <property type="term" value="F:oxidoreductase activity, acting on paired donors, with incorporation or reduction of molecular oxygen, reduced flavin or flavoprotein as one donor, and incorporation of one atom of oxygen"/>
    <property type="evidence" value="ECO:0007669"/>
    <property type="project" value="UniProtKB-ARBA"/>
</dbReference>
<protein>
    <submittedName>
        <fullName evidence="9">Cytochrome P450</fullName>
    </submittedName>
</protein>
<sequence length="473" mass="54163">MGIPVFIFALLFLLLGSLATRSYLLNLLGFPLYVVAGLIVFSLVTYLRELILSSHRPPVAGSMINQLVHFRRIFDYQIKLALRYHTYRLITNSHSHVYTADPSNVEYILKTNFPNYGKGEYNRGVMKDLFGEGIFAVDGKKWRHQRKLASYEFSAKILRDFSCSVFQSNAAKLASKVYVEALASKEMDLQDMLMKSAMDTMFKVGFGVDLNTLSKSDEIMKRFLNIGLERNLKENIKVIDSFVYKLIHHKREQTRNEQGAKEDILSRFPIESEKDAANMTDVYLRDIILNFIFAGKDTTANTLAWFFYMLCKHPLIQEKVVQDVKLATELRDDLSIDEFVLGLTEAALDRMQYLHAALTETLRLYPAVPVDGKCADEDDILPDGHRIKKGDGISYMPVFQGESPFKFTAFQGGPRICLGKEFAYRQMKIIAATLVMFMRFKLVEESMNATYITMFTLHMDKGLPLFAFPRFNS</sequence>
<comment type="cofactor">
    <cofactor evidence="1 7">
        <name>heme</name>
        <dbReference type="ChEBI" id="CHEBI:30413"/>
    </cofactor>
</comment>
<dbReference type="GO" id="GO:0016020">
    <property type="term" value="C:membrane"/>
    <property type="evidence" value="ECO:0007669"/>
    <property type="project" value="UniProtKB-SubCell"/>
</dbReference>
<reference evidence="9 10" key="1">
    <citation type="submission" date="2024-06" db="EMBL/GenBank/DDBJ databases">
        <title>A chromosome level genome sequence of Diviner's sage (Salvia divinorum).</title>
        <authorList>
            <person name="Ford S.A."/>
            <person name="Ro D.-K."/>
            <person name="Ness R.W."/>
            <person name="Phillips M.A."/>
        </authorList>
    </citation>
    <scope>NUCLEOTIDE SEQUENCE [LARGE SCALE GENOMIC DNA]</scope>
    <source>
        <strain evidence="9">SAF-2024a</strain>
        <tissue evidence="9">Leaf</tissue>
    </source>
</reference>
<evidence type="ECO:0000256" key="8">
    <source>
        <dbReference type="SAM" id="Phobius"/>
    </source>
</evidence>
<evidence type="ECO:0000256" key="5">
    <source>
        <dbReference type="ARBA" id="ARBA00023002"/>
    </source>
</evidence>
<keyword evidence="10" id="KW-1185">Reference proteome</keyword>
<evidence type="ECO:0000256" key="6">
    <source>
        <dbReference type="ARBA" id="ARBA00023004"/>
    </source>
</evidence>
<dbReference type="Gene3D" id="1.10.630.10">
    <property type="entry name" value="Cytochrome P450"/>
    <property type="match status" value="1"/>
</dbReference>
<evidence type="ECO:0000313" key="10">
    <source>
        <dbReference type="Proteomes" id="UP001567538"/>
    </source>
</evidence>
<evidence type="ECO:0000256" key="2">
    <source>
        <dbReference type="ARBA" id="ARBA00004167"/>
    </source>
</evidence>
<dbReference type="InterPro" id="IPR001128">
    <property type="entry name" value="Cyt_P450"/>
</dbReference>
<keyword evidence="4 7" id="KW-0479">Metal-binding</keyword>
<evidence type="ECO:0000256" key="4">
    <source>
        <dbReference type="ARBA" id="ARBA00022723"/>
    </source>
</evidence>
<evidence type="ECO:0000256" key="7">
    <source>
        <dbReference type="PIRSR" id="PIRSR602401-1"/>
    </source>
</evidence>
<evidence type="ECO:0000313" key="9">
    <source>
        <dbReference type="EMBL" id="KAL1565595.1"/>
    </source>
</evidence>
<dbReference type="InterPro" id="IPR036396">
    <property type="entry name" value="Cyt_P450_sf"/>
</dbReference>
<comment type="subcellular location">
    <subcellularLocation>
        <location evidence="2">Membrane</location>
        <topology evidence="2">Single-pass membrane protein</topology>
    </subcellularLocation>
</comment>
<dbReference type="PRINTS" id="PR00463">
    <property type="entry name" value="EP450I"/>
</dbReference>
<dbReference type="GO" id="GO:0046872">
    <property type="term" value="F:metal ion binding"/>
    <property type="evidence" value="ECO:0007669"/>
    <property type="project" value="UniProtKB-KW"/>
</dbReference>
<dbReference type="GO" id="GO:0016114">
    <property type="term" value="P:terpenoid biosynthetic process"/>
    <property type="evidence" value="ECO:0007669"/>
    <property type="project" value="UniProtKB-ARBA"/>
</dbReference>
<dbReference type="Pfam" id="PF00067">
    <property type="entry name" value="p450"/>
    <property type="match status" value="3"/>
</dbReference>